<reference evidence="1 2" key="1">
    <citation type="journal article" date="2021" name="Nat. Plants">
        <title>The Taxus genome provides insights into paclitaxel biosynthesis.</title>
        <authorList>
            <person name="Xiong X."/>
            <person name="Gou J."/>
            <person name="Liao Q."/>
            <person name="Li Y."/>
            <person name="Zhou Q."/>
            <person name="Bi G."/>
            <person name="Li C."/>
            <person name="Du R."/>
            <person name="Wang X."/>
            <person name="Sun T."/>
            <person name="Guo L."/>
            <person name="Liang H."/>
            <person name="Lu P."/>
            <person name="Wu Y."/>
            <person name="Zhang Z."/>
            <person name="Ro D.K."/>
            <person name="Shang Y."/>
            <person name="Huang S."/>
            <person name="Yan J."/>
        </authorList>
    </citation>
    <scope>NUCLEOTIDE SEQUENCE [LARGE SCALE GENOMIC DNA]</scope>
    <source>
        <strain evidence="1">Ta-2019</strain>
    </source>
</reference>
<proteinExistence type="predicted"/>
<name>A0AA38G4G9_TAXCH</name>
<dbReference type="EMBL" id="JAHRHJ020000005">
    <property type="protein sequence ID" value="KAH9316201.1"/>
    <property type="molecule type" value="Genomic_DNA"/>
</dbReference>
<comment type="caution">
    <text evidence="1">The sequence shown here is derived from an EMBL/GenBank/DDBJ whole genome shotgun (WGS) entry which is preliminary data.</text>
</comment>
<evidence type="ECO:0000313" key="2">
    <source>
        <dbReference type="Proteomes" id="UP000824469"/>
    </source>
</evidence>
<dbReference type="Proteomes" id="UP000824469">
    <property type="component" value="Unassembled WGS sequence"/>
</dbReference>
<accession>A0AA38G4G9</accession>
<dbReference type="AlphaFoldDB" id="A0AA38G4G9"/>
<organism evidence="1 2">
    <name type="scientific">Taxus chinensis</name>
    <name type="common">Chinese yew</name>
    <name type="synonym">Taxus wallichiana var. chinensis</name>
    <dbReference type="NCBI Taxonomy" id="29808"/>
    <lineage>
        <taxon>Eukaryota</taxon>
        <taxon>Viridiplantae</taxon>
        <taxon>Streptophyta</taxon>
        <taxon>Embryophyta</taxon>
        <taxon>Tracheophyta</taxon>
        <taxon>Spermatophyta</taxon>
        <taxon>Pinopsida</taxon>
        <taxon>Pinidae</taxon>
        <taxon>Conifers II</taxon>
        <taxon>Cupressales</taxon>
        <taxon>Taxaceae</taxon>
        <taxon>Taxus</taxon>
    </lineage>
</organism>
<protein>
    <submittedName>
        <fullName evidence="1">Uncharacterized protein</fullName>
    </submittedName>
</protein>
<feature type="non-terminal residue" evidence="1">
    <location>
        <position position="1"/>
    </location>
</feature>
<feature type="non-terminal residue" evidence="1">
    <location>
        <position position="55"/>
    </location>
</feature>
<gene>
    <name evidence="1" type="ORF">KI387_024828</name>
</gene>
<keyword evidence="2" id="KW-1185">Reference proteome</keyword>
<sequence>GPSKEIGDCHSLNGREGLTKDTYAYNMERSEGRPQKWMTNMSDLNLAANNYRSNH</sequence>
<evidence type="ECO:0000313" key="1">
    <source>
        <dbReference type="EMBL" id="KAH9316201.1"/>
    </source>
</evidence>